<dbReference type="STRING" id="945553.A0A0D2MQG5"/>
<dbReference type="AlphaFoldDB" id="A0A0D2MQG5"/>
<gene>
    <name evidence="1" type="ORF">HYPSUDRAFT_133148</name>
</gene>
<feature type="non-terminal residue" evidence="1">
    <location>
        <position position="1"/>
    </location>
</feature>
<dbReference type="OrthoDB" id="3253621at2759"/>
<organism evidence="1 2">
    <name type="scientific">Hypholoma sublateritium (strain FD-334 SS-4)</name>
    <dbReference type="NCBI Taxonomy" id="945553"/>
    <lineage>
        <taxon>Eukaryota</taxon>
        <taxon>Fungi</taxon>
        <taxon>Dikarya</taxon>
        <taxon>Basidiomycota</taxon>
        <taxon>Agaricomycotina</taxon>
        <taxon>Agaricomycetes</taxon>
        <taxon>Agaricomycetidae</taxon>
        <taxon>Agaricales</taxon>
        <taxon>Agaricineae</taxon>
        <taxon>Strophariaceae</taxon>
        <taxon>Hypholoma</taxon>
    </lineage>
</organism>
<dbReference type="Gene3D" id="3.60.130.30">
    <property type="match status" value="1"/>
</dbReference>
<proteinExistence type="predicted"/>
<protein>
    <submittedName>
        <fullName evidence="1">Uncharacterized protein</fullName>
    </submittedName>
</protein>
<dbReference type="OMA" id="MNWANSI"/>
<evidence type="ECO:0000313" key="1">
    <source>
        <dbReference type="EMBL" id="KJA26218.1"/>
    </source>
</evidence>
<sequence>VFATWSPNLYSYYKEYTDELFNKMPHLRRIFGEKSVFPAAAFNFGPRVCTAIHRDQLNLAFGWCSIQALGWFDPELGGHLVLDDVKKIIEFPAGSLILIPSATLSHRNLPVRGHEVRMSFTQYCSGGIFRFVDNGFCTQDELKRNDPVAYQEMVEKKKTRWQFGLSLWSKLQDLVDVVA</sequence>
<keyword evidence="2" id="KW-1185">Reference proteome</keyword>
<dbReference type="EMBL" id="KN817528">
    <property type="protein sequence ID" value="KJA26218.1"/>
    <property type="molecule type" value="Genomic_DNA"/>
</dbReference>
<reference evidence="2" key="1">
    <citation type="submission" date="2014-04" db="EMBL/GenBank/DDBJ databases">
        <title>Evolutionary Origins and Diversification of the Mycorrhizal Mutualists.</title>
        <authorList>
            <consortium name="DOE Joint Genome Institute"/>
            <consortium name="Mycorrhizal Genomics Consortium"/>
            <person name="Kohler A."/>
            <person name="Kuo A."/>
            <person name="Nagy L.G."/>
            <person name="Floudas D."/>
            <person name="Copeland A."/>
            <person name="Barry K.W."/>
            <person name="Cichocki N."/>
            <person name="Veneault-Fourrey C."/>
            <person name="LaButti K."/>
            <person name="Lindquist E.A."/>
            <person name="Lipzen A."/>
            <person name="Lundell T."/>
            <person name="Morin E."/>
            <person name="Murat C."/>
            <person name="Riley R."/>
            <person name="Ohm R."/>
            <person name="Sun H."/>
            <person name="Tunlid A."/>
            <person name="Henrissat B."/>
            <person name="Grigoriev I.V."/>
            <person name="Hibbett D.S."/>
            <person name="Martin F."/>
        </authorList>
    </citation>
    <scope>NUCLEOTIDE SEQUENCE [LARGE SCALE GENOMIC DNA]</scope>
    <source>
        <strain evidence="2">FD-334 SS-4</strain>
    </source>
</reference>
<evidence type="ECO:0000313" key="2">
    <source>
        <dbReference type="Proteomes" id="UP000054270"/>
    </source>
</evidence>
<accession>A0A0D2MQG5</accession>
<dbReference type="Proteomes" id="UP000054270">
    <property type="component" value="Unassembled WGS sequence"/>
</dbReference>
<name>A0A0D2MQG5_HYPSF</name>